<comment type="cofactor">
    <cofactor evidence="4">
        <name>Zn(2+)</name>
        <dbReference type="ChEBI" id="CHEBI:29105"/>
    </cofactor>
</comment>
<dbReference type="CDD" id="cd00429">
    <property type="entry name" value="RPE"/>
    <property type="match status" value="1"/>
</dbReference>
<dbReference type="Pfam" id="PF00834">
    <property type="entry name" value="Ribul_P_3_epim"/>
    <property type="match status" value="1"/>
</dbReference>
<keyword evidence="8" id="KW-0479">Metal-binding</keyword>
<dbReference type="GO" id="GO:0006098">
    <property type="term" value="P:pentose-phosphate shunt"/>
    <property type="evidence" value="ECO:0007669"/>
    <property type="project" value="UniProtKB-UniRule"/>
</dbReference>
<organism evidence="11 12">
    <name type="scientific">Hungatella hathewayi</name>
    <dbReference type="NCBI Taxonomy" id="154046"/>
    <lineage>
        <taxon>Bacteria</taxon>
        <taxon>Bacillati</taxon>
        <taxon>Bacillota</taxon>
        <taxon>Clostridia</taxon>
        <taxon>Lachnospirales</taxon>
        <taxon>Lachnospiraceae</taxon>
        <taxon>Hungatella</taxon>
    </lineage>
</organism>
<evidence type="ECO:0000256" key="10">
    <source>
        <dbReference type="NCBIfam" id="TIGR01163"/>
    </source>
</evidence>
<evidence type="ECO:0000256" key="8">
    <source>
        <dbReference type="ARBA" id="ARBA00022723"/>
    </source>
</evidence>
<sequence>MRGKLSPSMMCADIRDMDRYLKEFEKNGVEYLHIDIMDGHFVPNFALGTDFIRNLRKCTSIPLDIHMMVNNPEDRLGWLDIHKGDYVSVHYESTVHIQRVLSAIREMGGKPMLAINPGTPVEVLKWLLDDLDGILIMTVNPGFAGQKLIPQSLNKIKEVRAYLNTNGKEKIEIEADGNVSFENAEKMRRAGADIFVAGTSSVFNNEMSLDAALNKLRNIVH</sequence>
<evidence type="ECO:0000256" key="3">
    <source>
        <dbReference type="ARBA" id="ARBA00001941"/>
    </source>
</evidence>
<comment type="similarity">
    <text evidence="6">Belongs to the ribulose-phosphate 3-epimerase family.</text>
</comment>
<dbReference type="GO" id="GO:0005975">
    <property type="term" value="P:carbohydrate metabolic process"/>
    <property type="evidence" value="ECO:0007669"/>
    <property type="project" value="InterPro"/>
</dbReference>
<dbReference type="Proteomes" id="UP000261111">
    <property type="component" value="Unassembled WGS sequence"/>
</dbReference>
<dbReference type="InterPro" id="IPR000056">
    <property type="entry name" value="Ribul_P_3_epim-like"/>
</dbReference>
<dbReference type="Gene3D" id="3.20.20.70">
    <property type="entry name" value="Aldolase class I"/>
    <property type="match status" value="1"/>
</dbReference>
<accession>A0A3E2WVS3</accession>
<evidence type="ECO:0000256" key="7">
    <source>
        <dbReference type="ARBA" id="ARBA00013188"/>
    </source>
</evidence>
<comment type="catalytic activity">
    <reaction evidence="1">
        <text>D-ribulose 5-phosphate = D-xylulose 5-phosphate</text>
        <dbReference type="Rhea" id="RHEA:13677"/>
        <dbReference type="ChEBI" id="CHEBI:57737"/>
        <dbReference type="ChEBI" id="CHEBI:58121"/>
        <dbReference type="EC" id="5.1.3.1"/>
    </reaction>
</comment>
<dbReference type="InterPro" id="IPR011060">
    <property type="entry name" value="RibuloseP-bd_barrel"/>
</dbReference>
<dbReference type="GO" id="GO:0046872">
    <property type="term" value="F:metal ion binding"/>
    <property type="evidence" value="ECO:0007669"/>
    <property type="project" value="UniProtKB-KW"/>
</dbReference>
<keyword evidence="9 11" id="KW-0413">Isomerase</keyword>
<proteinExistence type="inferred from homology"/>
<dbReference type="GeneID" id="93333549"/>
<dbReference type="PROSITE" id="PS01085">
    <property type="entry name" value="RIBUL_P_3_EPIMER_1"/>
    <property type="match status" value="1"/>
</dbReference>
<evidence type="ECO:0000256" key="5">
    <source>
        <dbReference type="ARBA" id="ARBA00001954"/>
    </source>
</evidence>
<dbReference type="RefSeq" id="WP_117440948.1">
    <property type="nucleotide sequence ID" value="NZ_QVIA01000012.1"/>
</dbReference>
<dbReference type="FunFam" id="3.20.20.70:FF:000004">
    <property type="entry name" value="Ribulose-phosphate 3-epimerase"/>
    <property type="match status" value="1"/>
</dbReference>
<evidence type="ECO:0000313" key="11">
    <source>
        <dbReference type="EMBL" id="RGC31607.1"/>
    </source>
</evidence>
<dbReference type="GO" id="GO:0004750">
    <property type="term" value="F:D-ribulose-phosphate 3-epimerase activity"/>
    <property type="evidence" value="ECO:0007669"/>
    <property type="project" value="UniProtKB-UniRule"/>
</dbReference>
<evidence type="ECO:0000256" key="9">
    <source>
        <dbReference type="ARBA" id="ARBA00023235"/>
    </source>
</evidence>
<comment type="cofactor">
    <cofactor evidence="5">
        <name>Fe(2+)</name>
        <dbReference type="ChEBI" id="CHEBI:29033"/>
    </cofactor>
</comment>
<dbReference type="SUPFAM" id="SSF51366">
    <property type="entry name" value="Ribulose-phoshate binding barrel"/>
    <property type="match status" value="1"/>
</dbReference>
<dbReference type="NCBIfam" id="NF004076">
    <property type="entry name" value="PRK05581.1-4"/>
    <property type="match status" value="1"/>
</dbReference>
<comment type="caution">
    <text evidence="11">The sequence shown here is derived from an EMBL/GenBank/DDBJ whole genome shotgun (WGS) entry which is preliminary data.</text>
</comment>
<evidence type="ECO:0000313" key="12">
    <source>
        <dbReference type="Proteomes" id="UP000261111"/>
    </source>
</evidence>
<evidence type="ECO:0000256" key="1">
    <source>
        <dbReference type="ARBA" id="ARBA00001782"/>
    </source>
</evidence>
<dbReference type="NCBIfam" id="TIGR01163">
    <property type="entry name" value="rpe"/>
    <property type="match status" value="1"/>
</dbReference>
<dbReference type="AlphaFoldDB" id="A0A3E2WVS3"/>
<dbReference type="EC" id="5.1.3.1" evidence="7 10"/>
<comment type="cofactor">
    <cofactor evidence="2">
        <name>Mn(2+)</name>
        <dbReference type="ChEBI" id="CHEBI:29035"/>
    </cofactor>
</comment>
<evidence type="ECO:0000256" key="4">
    <source>
        <dbReference type="ARBA" id="ARBA00001947"/>
    </source>
</evidence>
<evidence type="ECO:0000256" key="6">
    <source>
        <dbReference type="ARBA" id="ARBA00009541"/>
    </source>
</evidence>
<reference evidence="11 12" key="1">
    <citation type="submission" date="2018-08" db="EMBL/GenBank/DDBJ databases">
        <title>A genome reference for cultivated species of the human gut microbiota.</title>
        <authorList>
            <person name="Zou Y."/>
            <person name="Xue W."/>
            <person name="Luo G."/>
        </authorList>
    </citation>
    <scope>NUCLEOTIDE SEQUENCE [LARGE SCALE GENOMIC DNA]</scope>
    <source>
        <strain evidence="11 12">AF19-21</strain>
    </source>
</reference>
<dbReference type="GO" id="GO:0005737">
    <property type="term" value="C:cytoplasm"/>
    <property type="evidence" value="ECO:0007669"/>
    <property type="project" value="UniProtKB-ARBA"/>
</dbReference>
<dbReference type="InterPro" id="IPR013785">
    <property type="entry name" value="Aldolase_TIM"/>
</dbReference>
<dbReference type="EMBL" id="QVIA01000012">
    <property type="protein sequence ID" value="RGC31607.1"/>
    <property type="molecule type" value="Genomic_DNA"/>
</dbReference>
<gene>
    <name evidence="11" type="primary">rpe</name>
    <name evidence="11" type="ORF">DWX41_12420</name>
</gene>
<comment type="cofactor">
    <cofactor evidence="3">
        <name>Co(2+)</name>
        <dbReference type="ChEBI" id="CHEBI:48828"/>
    </cofactor>
</comment>
<dbReference type="PANTHER" id="PTHR11749">
    <property type="entry name" value="RIBULOSE-5-PHOSPHATE-3-EPIMERASE"/>
    <property type="match status" value="1"/>
</dbReference>
<dbReference type="InterPro" id="IPR026019">
    <property type="entry name" value="Ribul_P_3_epim"/>
</dbReference>
<protein>
    <recommendedName>
        <fullName evidence="7 10">Ribulose-phosphate 3-epimerase</fullName>
        <ecNumber evidence="7 10">5.1.3.1</ecNumber>
    </recommendedName>
</protein>
<evidence type="ECO:0000256" key="2">
    <source>
        <dbReference type="ARBA" id="ARBA00001936"/>
    </source>
</evidence>
<name>A0A3E2WVS3_9FIRM</name>